<dbReference type="GO" id="GO:0047617">
    <property type="term" value="F:fatty acyl-CoA hydrolase activity"/>
    <property type="evidence" value="ECO:0007669"/>
    <property type="project" value="UniProtKB-EC"/>
</dbReference>
<dbReference type="PANTHER" id="PTHR11049">
    <property type="entry name" value="ACYL COENZYME A THIOESTER HYDROLASE"/>
    <property type="match status" value="1"/>
</dbReference>
<evidence type="ECO:0000256" key="1">
    <source>
        <dbReference type="ARBA" id="ARBA00010458"/>
    </source>
</evidence>
<evidence type="ECO:0000313" key="6">
    <source>
        <dbReference type="Proteomes" id="UP001606099"/>
    </source>
</evidence>
<dbReference type="InterPro" id="IPR029069">
    <property type="entry name" value="HotDog_dom_sf"/>
</dbReference>
<gene>
    <name evidence="5" type="ORF">ACG0Z6_07635</name>
</gene>
<dbReference type="RefSeq" id="WP_394460092.1">
    <property type="nucleotide sequence ID" value="NZ_JBIGHZ010000003.1"/>
</dbReference>
<dbReference type="Proteomes" id="UP001606099">
    <property type="component" value="Unassembled WGS sequence"/>
</dbReference>
<accession>A0ABW7FUW5</accession>
<proteinExistence type="inferred from homology"/>
<dbReference type="EC" id="3.1.2.20" evidence="5"/>
<feature type="domain" description="HotDog ACOT-type" evidence="4">
    <location>
        <begin position="4"/>
        <end position="116"/>
    </location>
</feature>
<evidence type="ECO:0000256" key="2">
    <source>
        <dbReference type="ARBA" id="ARBA00022801"/>
    </source>
</evidence>
<keyword evidence="2 3" id="KW-0378">Hydrolase</keyword>
<dbReference type="InterPro" id="IPR006683">
    <property type="entry name" value="Thioestr_dom"/>
</dbReference>
<evidence type="ECO:0000313" key="5">
    <source>
        <dbReference type="EMBL" id="MFG6448115.1"/>
    </source>
</evidence>
<dbReference type="SUPFAM" id="SSF54637">
    <property type="entry name" value="Thioesterase/thiol ester dehydrase-isomerase"/>
    <property type="match status" value="1"/>
</dbReference>
<dbReference type="InterPro" id="IPR040170">
    <property type="entry name" value="Cytosol_ACT"/>
</dbReference>
<protein>
    <submittedName>
        <fullName evidence="5">Acyl-CoA thioesterase</fullName>
        <ecNumber evidence="5">3.1.2.20</ecNumber>
    </submittedName>
</protein>
<dbReference type="PROSITE" id="PS51770">
    <property type="entry name" value="HOTDOG_ACOT"/>
    <property type="match status" value="1"/>
</dbReference>
<dbReference type="CDD" id="cd03442">
    <property type="entry name" value="BFIT_BACH"/>
    <property type="match status" value="1"/>
</dbReference>
<name>A0ABW7FUW5_9BURK</name>
<evidence type="ECO:0000259" key="4">
    <source>
        <dbReference type="PROSITE" id="PS51770"/>
    </source>
</evidence>
<sequence>MAQEDLQLHMTVLMTPDMANFAGNVHGGAILRLMDQVAYSCAARYASCYVVTASVDRVSFRRPVRVGELVTFMASVNYTGQSSMEVGMKVVAEEICSRTQHHCNSSYFTMVAVDPCGRPVQVPRLVPVTLEQWRRHEEAQIRRRLKYEMEQQHKELMAQLDALPPGNYRMSSEVEYMQIAS</sequence>
<comment type="caution">
    <text evidence="5">The sequence shown here is derived from an EMBL/GenBank/DDBJ whole genome shotgun (WGS) entry which is preliminary data.</text>
</comment>
<dbReference type="Pfam" id="PF03061">
    <property type="entry name" value="4HBT"/>
    <property type="match status" value="1"/>
</dbReference>
<dbReference type="Gene3D" id="3.10.129.10">
    <property type="entry name" value="Hotdog Thioesterase"/>
    <property type="match status" value="1"/>
</dbReference>
<organism evidence="5 6">
    <name type="scientific">Roseateles rivi</name>
    <dbReference type="NCBI Taxonomy" id="3299028"/>
    <lineage>
        <taxon>Bacteria</taxon>
        <taxon>Pseudomonadati</taxon>
        <taxon>Pseudomonadota</taxon>
        <taxon>Betaproteobacteria</taxon>
        <taxon>Burkholderiales</taxon>
        <taxon>Sphaerotilaceae</taxon>
        <taxon>Roseateles</taxon>
    </lineage>
</organism>
<reference evidence="5 6" key="1">
    <citation type="submission" date="2024-08" db="EMBL/GenBank/DDBJ databases">
        <authorList>
            <person name="Lu H."/>
        </authorList>
    </citation>
    <scope>NUCLEOTIDE SEQUENCE [LARGE SCALE GENOMIC DNA]</scope>
    <source>
        <strain evidence="5 6">BYS180W</strain>
    </source>
</reference>
<evidence type="ECO:0000256" key="3">
    <source>
        <dbReference type="PROSITE-ProRule" id="PRU01106"/>
    </source>
</evidence>
<dbReference type="EMBL" id="JBIGHZ010000003">
    <property type="protein sequence ID" value="MFG6448115.1"/>
    <property type="molecule type" value="Genomic_DNA"/>
</dbReference>
<dbReference type="PANTHER" id="PTHR11049:SF16">
    <property type="entry name" value="PROTEIN VDLD"/>
    <property type="match status" value="1"/>
</dbReference>
<keyword evidence="6" id="KW-1185">Reference proteome</keyword>
<comment type="similarity">
    <text evidence="1">Belongs to the acyl coenzyme A hydrolase family.</text>
</comment>
<dbReference type="InterPro" id="IPR033120">
    <property type="entry name" value="HOTDOG_ACOT"/>
</dbReference>